<sequence length="130" mass="15017">KIIRFLTDSEGRILSLLIDYYNSKLNLVNIYSPNTISDRKNFNCVDNVLDKLNCSAILLSDQKLLRSLCADFSLTDIWRKNNPRKVTFTWSNKDHTQASRIDRFLVAKGLTLVTKCNILPCVYDLSDHDF</sequence>
<dbReference type="AlphaFoldDB" id="A0AAU9X8X2"/>
<proteinExistence type="predicted"/>
<keyword evidence="2" id="KW-1185">Reference proteome</keyword>
<comment type="caution">
    <text evidence="1">The sequence shown here is derived from an EMBL/GenBank/DDBJ whole genome shotgun (WGS) entry which is preliminary data.</text>
</comment>
<dbReference type="Proteomes" id="UP001159428">
    <property type="component" value="Unassembled WGS sequence"/>
</dbReference>
<evidence type="ECO:0000313" key="2">
    <source>
        <dbReference type="Proteomes" id="UP001159428"/>
    </source>
</evidence>
<organism evidence="1 2">
    <name type="scientific">Pocillopora meandrina</name>
    <dbReference type="NCBI Taxonomy" id="46732"/>
    <lineage>
        <taxon>Eukaryota</taxon>
        <taxon>Metazoa</taxon>
        <taxon>Cnidaria</taxon>
        <taxon>Anthozoa</taxon>
        <taxon>Hexacorallia</taxon>
        <taxon>Scleractinia</taxon>
        <taxon>Astrocoeniina</taxon>
        <taxon>Pocilloporidae</taxon>
        <taxon>Pocillopora</taxon>
    </lineage>
</organism>
<dbReference type="EMBL" id="CALNXJ010000034">
    <property type="protein sequence ID" value="CAH3140936.1"/>
    <property type="molecule type" value="Genomic_DNA"/>
</dbReference>
<name>A0AAU9X8X2_9CNID</name>
<reference evidence="1 2" key="1">
    <citation type="submission" date="2022-05" db="EMBL/GenBank/DDBJ databases">
        <authorList>
            <consortium name="Genoscope - CEA"/>
            <person name="William W."/>
        </authorList>
    </citation>
    <scope>NUCLEOTIDE SEQUENCE [LARGE SCALE GENOMIC DNA]</scope>
</reference>
<gene>
    <name evidence="1" type="ORF">PMEA_00019142</name>
</gene>
<evidence type="ECO:0000313" key="1">
    <source>
        <dbReference type="EMBL" id="CAH3140936.1"/>
    </source>
</evidence>
<feature type="non-terminal residue" evidence="1">
    <location>
        <position position="1"/>
    </location>
</feature>
<accession>A0AAU9X8X2</accession>
<dbReference type="InterPro" id="IPR036691">
    <property type="entry name" value="Endo/exonu/phosph_ase_sf"/>
</dbReference>
<protein>
    <submittedName>
        <fullName evidence="1">Uncharacterized protein</fullName>
    </submittedName>
</protein>
<dbReference type="Gene3D" id="3.60.10.10">
    <property type="entry name" value="Endonuclease/exonuclease/phosphatase"/>
    <property type="match status" value="1"/>
</dbReference>
<dbReference type="SUPFAM" id="SSF56219">
    <property type="entry name" value="DNase I-like"/>
    <property type="match status" value="1"/>
</dbReference>
<feature type="non-terminal residue" evidence="1">
    <location>
        <position position="130"/>
    </location>
</feature>